<dbReference type="RefSeq" id="WP_257498390.1">
    <property type="nucleotide sequence ID" value="NZ_CP102382.1"/>
</dbReference>
<keyword evidence="3" id="KW-1185">Reference proteome</keyword>
<protein>
    <submittedName>
        <fullName evidence="2">Uncharacterized protein</fullName>
    </submittedName>
</protein>
<organism evidence="2 3">
    <name type="scientific">Paenimyroides aestuarii</name>
    <dbReference type="NCBI Taxonomy" id="2968490"/>
    <lineage>
        <taxon>Bacteria</taxon>
        <taxon>Pseudomonadati</taxon>
        <taxon>Bacteroidota</taxon>
        <taxon>Flavobacteriia</taxon>
        <taxon>Flavobacteriales</taxon>
        <taxon>Flavobacteriaceae</taxon>
        <taxon>Paenimyroides</taxon>
    </lineage>
</organism>
<accession>A0ABY5NPZ1</accession>
<feature type="signal peptide" evidence="1">
    <location>
        <begin position="1"/>
        <end position="21"/>
    </location>
</feature>
<dbReference type="EMBL" id="CP102382">
    <property type="protein sequence ID" value="UUV20489.1"/>
    <property type="molecule type" value="Genomic_DNA"/>
</dbReference>
<feature type="chain" id="PRO_5045543363" evidence="1">
    <location>
        <begin position="22"/>
        <end position="269"/>
    </location>
</feature>
<dbReference type="Proteomes" id="UP001317001">
    <property type="component" value="Chromosome"/>
</dbReference>
<sequence length="269" mass="29657">MKKSVLILIATMFAHTNLSFAQIGINKNTPQATLDIVAANQANPSNTSGIIIPRVSVLNTTDTKEKGLLVFLNVADSTQRGFYWWDGVQWNPFLSLSNVTNNKSITYVSTKSTFKEGNMTEDVATNDRTLEFDEINTNDTPSFELNAAGELVVKKSGYFHVQAASFIRKNSGTTQNKRDQLDMKIYVNGVDASIDNSANFNIEGTKAYPIGFFTIAINAAGVLKLDANDRLSMKIIRSYRDAQDDPAGHIIIPDPNAKSNITLRFMGDF</sequence>
<keyword evidence="1" id="KW-0732">Signal</keyword>
<evidence type="ECO:0000313" key="3">
    <source>
        <dbReference type="Proteomes" id="UP001317001"/>
    </source>
</evidence>
<gene>
    <name evidence="2" type="ORF">NPX36_08930</name>
</gene>
<evidence type="ECO:0000313" key="2">
    <source>
        <dbReference type="EMBL" id="UUV20489.1"/>
    </source>
</evidence>
<evidence type="ECO:0000256" key="1">
    <source>
        <dbReference type="SAM" id="SignalP"/>
    </source>
</evidence>
<reference evidence="2 3" key="1">
    <citation type="submission" date="2022-08" db="EMBL/GenBank/DDBJ databases">
        <title>Myroides zhujiangensis sp. nov., a novel bacterium isolated from sediment in the Pearl River Estuary.</title>
        <authorList>
            <person name="Cui L."/>
        </authorList>
    </citation>
    <scope>NUCLEOTIDE SEQUENCE [LARGE SCALE GENOMIC DNA]</scope>
    <source>
        <strain evidence="2 3">SCSIO 72103</strain>
    </source>
</reference>
<name>A0ABY5NPZ1_9FLAO</name>
<proteinExistence type="predicted"/>